<feature type="transmembrane region" description="Helical" evidence="13">
    <location>
        <begin position="98"/>
        <end position="122"/>
    </location>
</feature>
<evidence type="ECO:0000256" key="7">
    <source>
        <dbReference type="ARBA" id="ARBA00022475"/>
    </source>
</evidence>
<dbReference type="GO" id="GO:0005886">
    <property type="term" value="C:plasma membrane"/>
    <property type="evidence" value="ECO:0007669"/>
    <property type="project" value="UniProtKB-SubCell"/>
</dbReference>
<feature type="transmembrane region" description="Helical" evidence="13">
    <location>
        <begin position="321"/>
        <end position="340"/>
    </location>
</feature>
<dbReference type="GO" id="GO:0006811">
    <property type="term" value="P:monoatomic ion transport"/>
    <property type="evidence" value="ECO:0007669"/>
    <property type="project" value="UniProtKB-KW"/>
</dbReference>
<evidence type="ECO:0000313" key="14">
    <source>
        <dbReference type="EMBL" id="MDY5168846.1"/>
    </source>
</evidence>
<keyword evidence="6" id="KW-0050">Antiport</keyword>
<evidence type="ECO:0000256" key="13">
    <source>
        <dbReference type="SAM" id="Phobius"/>
    </source>
</evidence>
<dbReference type="PANTHER" id="PTHR43298">
    <property type="entry name" value="MULTIDRUG RESISTANCE PROTEIN NORM-RELATED"/>
    <property type="match status" value="1"/>
</dbReference>
<feature type="transmembrane region" description="Helical" evidence="13">
    <location>
        <begin position="56"/>
        <end position="78"/>
    </location>
</feature>
<accession>A0A318KIJ2</accession>
<name>A0A318KIJ2_9FIRM</name>
<dbReference type="STRING" id="1034346.GCA_000313565_03174"/>
<dbReference type="OrthoDB" id="9811110at2"/>
<gene>
    <name evidence="15" type="ORF">DES51_1112</name>
    <name evidence="14" type="ORF">MQE39_12080</name>
</gene>
<proteinExistence type="inferred from homology"/>
<keyword evidence="10" id="KW-0406">Ion transport</keyword>
<evidence type="ECO:0000313" key="16">
    <source>
        <dbReference type="Proteomes" id="UP000247612"/>
    </source>
</evidence>
<dbReference type="InterPro" id="IPR048279">
    <property type="entry name" value="MdtK-like"/>
</dbReference>
<evidence type="ECO:0000256" key="11">
    <source>
        <dbReference type="ARBA" id="ARBA00023136"/>
    </source>
</evidence>
<dbReference type="InterPro" id="IPR002528">
    <property type="entry name" value="MATE_fam"/>
</dbReference>
<feature type="transmembrane region" description="Helical" evidence="13">
    <location>
        <begin position="169"/>
        <end position="190"/>
    </location>
</feature>
<feature type="transmembrane region" description="Helical" evidence="13">
    <location>
        <begin position="196"/>
        <end position="220"/>
    </location>
</feature>
<evidence type="ECO:0000256" key="8">
    <source>
        <dbReference type="ARBA" id="ARBA00022692"/>
    </source>
</evidence>
<evidence type="ECO:0000256" key="3">
    <source>
        <dbReference type="ARBA" id="ARBA00010199"/>
    </source>
</evidence>
<keyword evidence="7" id="KW-1003">Cell membrane</keyword>
<comment type="caution">
    <text evidence="15">The sequence shown here is derived from an EMBL/GenBank/DDBJ whole genome shotgun (WGS) entry which is preliminary data.</text>
</comment>
<dbReference type="GO" id="GO:0042910">
    <property type="term" value="F:xenobiotic transmembrane transporter activity"/>
    <property type="evidence" value="ECO:0007669"/>
    <property type="project" value="InterPro"/>
</dbReference>
<reference evidence="15 16" key="1">
    <citation type="submission" date="2018-05" db="EMBL/GenBank/DDBJ databases">
        <title>Genomic Encyclopedia of Type Strains, Phase IV (KMG-IV): sequencing the most valuable type-strain genomes for metagenomic binning, comparative biology and taxonomic classification.</title>
        <authorList>
            <person name="Goeker M."/>
        </authorList>
    </citation>
    <scope>NUCLEOTIDE SEQUENCE [LARGE SCALE GENOMIC DNA]</scope>
    <source>
        <strain evidence="15 16">JC118</strain>
    </source>
</reference>
<evidence type="ECO:0000256" key="10">
    <source>
        <dbReference type="ARBA" id="ARBA00023065"/>
    </source>
</evidence>
<evidence type="ECO:0000256" key="12">
    <source>
        <dbReference type="ARBA" id="ARBA00031636"/>
    </source>
</evidence>
<organism evidence="15 16">
    <name type="scientific">Dielma fastidiosa</name>
    <dbReference type="NCBI Taxonomy" id="1034346"/>
    <lineage>
        <taxon>Bacteria</taxon>
        <taxon>Bacillati</taxon>
        <taxon>Bacillota</taxon>
        <taxon>Erysipelotrichia</taxon>
        <taxon>Erysipelotrichales</taxon>
        <taxon>Erysipelotrichaceae</taxon>
        <taxon>Dielma</taxon>
    </lineage>
</organism>
<dbReference type="Pfam" id="PF01554">
    <property type="entry name" value="MatE"/>
    <property type="match status" value="2"/>
</dbReference>
<dbReference type="Proteomes" id="UP001276902">
    <property type="component" value="Unassembled WGS sequence"/>
</dbReference>
<dbReference type="GO" id="GO:0015297">
    <property type="term" value="F:antiporter activity"/>
    <property type="evidence" value="ECO:0007669"/>
    <property type="project" value="UniProtKB-KW"/>
</dbReference>
<sequence length="458" mass="49835">MNTKSNKMATMPIPKLVLNMSLPAILAMTVQALYNIVDSYFVAKDTLSGLTAVSLAFPIQMIIVALSVGIGVGINSCVSRNLGAHNEEDAINTAEHGLVLTMCLYLILLLLGLFAVDLYIPLFTSDPAVITSGIAYTKIVLIFSFSQMLAQSIISILQGTGDMVSSMYVQLTGAIANCILDPIMIFGLFGCPALHVAGAAYATVIGQFLSLLLALFLLYRKRDKLPISLRTFKFRPSILTNIIRIGLPSAVMQAVGSVMVTGMNLILSQFGDAAITVMGIYFKLQSFAFMPLFGMNQGVLPILSFNYGAQIKSRFMQARRFATNLALGYTLIALAVFQLFPEQLMAIFSAEGEIMALGIVSLRILSLAFPIAAISISLSPVFQSLERASITMITSILRQLGLLLPLSWLLFKLFGAYVGWLAFPIAELIATIYNIVMYRKVKVEIIDRMPDMAEEVAV</sequence>
<feature type="transmembrane region" description="Helical" evidence="13">
    <location>
        <begin position="360"/>
        <end position="378"/>
    </location>
</feature>
<keyword evidence="5" id="KW-0813">Transport</keyword>
<comment type="similarity">
    <text evidence="3">Belongs to the multi antimicrobial extrusion (MATE) (TC 2.A.66.1) family.</text>
</comment>
<feature type="transmembrane region" description="Helical" evidence="13">
    <location>
        <begin position="417"/>
        <end position="436"/>
    </location>
</feature>
<evidence type="ECO:0000256" key="5">
    <source>
        <dbReference type="ARBA" id="ARBA00022448"/>
    </source>
</evidence>
<evidence type="ECO:0000256" key="2">
    <source>
        <dbReference type="ARBA" id="ARBA00004651"/>
    </source>
</evidence>
<evidence type="ECO:0000313" key="15">
    <source>
        <dbReference type="EMBL" id="PXX77260.1"/>
    </source>
</evidence>
<feature type="transmembrane region" description="Helical" evidence="13">
    <location>
        <begin position="241"/>
        <end position="267"/>
    </location>
</feature>
<protein>
    <recommendedName>
        <fullName evidence="4">Probable multidrug resistance protein NorM</fullName>
    </recommendedName>
    <alternativeName>
        <fullName evidence="12">Multidrug-efflux transporter</fullName>
    </alternativeName>
</protein>
<feature type="transmembrane region" description="Helical" evidence="13">
    <location>
        <begin position="287"/>
        <end position="309"/>
    </location>
</feature>
<evidence type="ECO:0000256" key="4">
    <source>
        <dbReference type="ARBA" id="ARBA00020268"/>
    </source>
</evidence>
<feature type="transmembrane region" description="Helical" evidence="13">
    <location>
        <begin position="134"/>
        <end position="157"/>
    </location>
</feature>
<keyword evidence="16" id="KW-1185">Reference proteome</keyword>
<dbReference type="EMBL" id="JALDAW010000018">
    <property type="protein sequence ID" value="MDY5168846.1"/>
    <property type="molecule type" value="Genomic_DNA"/>
</dbReference>
<comment type="function">
    <text evidence="1">Multidrug efflux pump.</text>
</comment>
<dbReference type="AlphaFoldDB" id="A0A318KIJ2"/>
<dbReference type="RefSeq" id="WP_022939454.1">
    <property type="nucleotide sequence ID" value="NZ_BAABZA010000003.1"/>
</dbReference>
<evidence type="ECO:0000256" key="1">
    <source>
        <dbReference type="ARBA" id="ARBA00003408"/>
    </source>
</evidence>
<keyword evidence="8 13" id="KW-0812">Transmembrane</keyword>
<feature type="transmembrane region" description="Helical" evidence="13">
    <location>
        <begin position="390"/>
        <end position="411"/>
    </location>
</feature>
<dbReference type="PIRSF" id="PIRSF006603">
    <property type="entry name" value="DinF"/>
    <property type="match status" value="1"/>
</dbReference>
<keyword evidence="9 13" id="KW-1133">Transmembrane helix</keyword>
<keyword evidence="11 13" id="KW-0472">Membrane</keyword>
<evidence type="ECO:0000256" key="9">
    <source>
        <dbReference type="ARBA" id="ARBA00022989"/>
    </source>
</evidence>
<comment type="subcellular location">
    <subcellularLocation>
        <location evidence="2">Cell membrane</location>
        <topology evidence="2">Multi-pass membrane protein</topology>
    </subcellularLocation>
</comment>
<dbReference type="Proteomes" id="UP000247612">
    <property type="component" value="Unassembled WGS sequence"/>
</dbReference>
<dbReference type="NCBIfam" id="TIGR00797">
    <property type="entry name" value="matE"/>
    <property type="match status" value="1"/>
</dbReference>
<dbReference type="EMBL" id="QJKH01000011">
    <property type="protein sequence ID" value="PXX77260.1"/>
    <property type="molecule type" value="Genomic_DNA"/>
</dbReference>
<evidence type="ECO:0000256" key="6">
    <source>
        <dbReference type="ARBA" id="ARBA00022449"/>
    </source>
</evidence>
<dbReference type="PANTHER" id="PTHR43298:SF2">
    <property type="entry name" value="FMN_FAD EXPORTER YEEO-RELATED"/>
    <property type="match status" value="1"/>
</dbReference>
<dbReference type="InterPro" id="IPR050222">
    <property type="entry name" value="MATE_MdtK"/>
</dbReference>
<reference evidence="14" key="2">
    <citation type="submission" date="2022-03" db="EMBL/GenBank/DDBJ databases">
        <title>First case of bacteraemia caused by Dielma fastidiosa in a patient hospitalised with diverticulitis.</title>
        <authorList>
            <person name="Forman-Ankjaer B."/>
            <person name="Hvid-Jensen F."/>
            <person name="Kobel C.M."/>
            <person name="Greve T."/>
        </authorList>
    </citation>
    <scope>NUCLEOTIDE SEQUENCE</scope>
    <source>
        <strain evidence="14">AUH_DF_2021</strain>
    </source>
</reference>